<gene>
    <name evidence="1" type="ORF">CGI_10009396</name>
</gene>
<sequence>MAKEKKRKTETITFTTECKDLEQNSNIPGDLPSKLLYGKVAMLLLQFLMDEGNPDGWHRSLYILPGCDEWPLQKKKSDMNLWRWNRNRKTGIPHSDDCTDHCVFIPTKDDTSTFGPFPCAIRASEKKVNICMSGVNITNVCMPGYSGLNCTTRCPYPWYGYRCQGYCDCSNDTCDVSTGCRTLTTGL</sequence>
<organism evidence="1">
    <name type="scientific">Magallana gigas</name>
    <name type="common">Pacific oyster</name>
    <name type="synonym">Crassostrea gigas</name>
    <dbReference type="NCBI Taxonomy" id="29159"/>
    <lineage>
        <taxon>Eukaryota</taxon>
        <taxon>Metazoa</taxon>
        <taxon>Spiralia</taxon>
        <taxon>Lophotrochozoa</taxon>
        <taxon>Mollusca</taxon>
        <taxon>Bivalvia</taxon>
        <taxon>Autobranchia</taxon>
        <taxon>Pteriomorphia</taxon>
        <taxon>Ostreida</taxon>
        <taxon>Ostreoidea</taxon>
        <taxon>Ostreidae</taxon>
        <taxon>Magallana</taxon>
    </lineage>
</organism>
<accession>K1R8X5</accession>
<evidence type="ECO:0000313" key="1">
    <source>
        <dbReference type="EMBL" id="EKC42248.1"/>
    </source>
</evidence>
<proteinExistence type="predicted"/>
<evidence type="ECO:0008006" key="2">
    <source>
        <dbReference type="Google" id="ProtNLM"/>
    </source>
</evidence>
<protein>
    <recommendedName>
        <fullName evidence="2">EGF-like domain-containing protein</fullName>
    </recommendedName>
</protein>
<dbReference type="AlphaFoldDB" id="K1R8X5"/>
<dbReference type="Gene3D" id="2.170.300.10">
    <property type="entry name" value="Tie2 ligand-binding domain superfamily"/>
    <property type="match status" value="1"/>
</dbReference>
<reference evidence="1" key="1">
    <citation type="journal article" date="2012" name="Nature">
        <title>The oyster genome reveals stress adaptation and complexity of shell formation.</title>
        <authorList>
            <person name="Zhang G."/>
            <person name="Fang X."/>
            <person name="Guo X."/>
            <person name="Li L."/>
            <person name="Luo R."/>
            <person name="Xu F."/>
            <person name="Yang P."/>
            <person name="Zhang L."/>
            <person name="Wang X."/>
            <person name="Qi H."/>
            <person name="Xiong Z."/>
            <person name="Que H."/>
            <person name="Xie Y."/>
            <person name="Holland P.W."/>
            <person name="Paps J."/>
            <person name="Zhu Y."/>
            <person name="Wu F."/>
            <person name="Chen Y."/>
            <person name="Wang J."/>
            <person name="Peng C."/>
            <person name="Meng J."/>
            <person name="Yang L."/>
            <person name="Liu J."/>
            <person name="Wen B."/>
            <person name="Zhang N."/>
            <person name="Huang Z."/>
            <person name="Zhu Q."/>
            <person name="Feng Y."/>
            <person name="Mount A."/>
            <person name="Hedgecock D."/>
            <person name="Xu Z."/>
            <person name="Liu Y."/>
            <person name="Domazet-Loso T."/>
            <person name="Du Y."/>
            <person name="Sun X."/>
            <person name="Zhang S."/>
            <person name="Liu B."/>
            <person name="Cheng P."/>
            <person name="Jiang X."/>
            <person name="Li J."/>
            <person name="Fan D."/>
            <person name="Wang W."/>
            <person name="Fu W."/>
            <person name="Wang T."/>
            <person name="Wang B."/>
            <person name="Zhang J."/>
            <person name="Peng Z."/>
            <person name="Li Y."/>
            <person name="Li N."/>
            <person name="Wang J."/>
            <person name="Chen M."/>
            <person name="He Y."/>
            <person name="Tan F."/>
            <person name="Song X."/>
            <person name="Zheng Q."/>
            <person name="Huang R."/>
            <person name="Yang H."/>
            <person name="Du X."/>
            <person name="Chen L."/>
            <person name="Yang M."/>
            <person name="Gaffney P.M."/>
            <person name="Wang S."/>
            <person name="Luo L."/>
            <person name="She Z."/>
            <person name="Ming Y."/>
            <person name="Huang W."/>
            <person name="Zhang S."/>
            <person name="Huang B."/>
            <person name="Zhang Y."/>
            <person name="Qu T."/>
            <person name="Ni P."/>
            <person name="Miao G."/>
            <person name="Wang J."/>
            <person name="Wang Q."/>
            <person name="Steinberg C.E."/>
            <person name="Wang H."/>
            <person name="Li N."/>
            <person name="Qian L."/>
            <person name="Zhang G."/>
            <person name="Li Y."/>
            <person name="Yang H."/>
            <person name="Liu X."/>
            <person name="Wang J."/>
            <person name="Yin Y."/>
            <person name="Wang J."/>
        </authorList>
    </citation>
    <scope>NUCLEOTIDE SEQUENCE [LARGE SCALE GENOMIC DNA]</scope>
    <source>
        <strain evidence="1">05x7-T-G4-1.051#20</strain>
    </source>
</reference>
<dbReference type="HOGENOM" id="CLU_1449062_0_0_1"/>
<name>K1R8X5_MAGGI</name>
<dbReference type="InParanoid" id="K1R8X5"/>
<dbReference type="EMBL" id="JH818093">
    <property type="protein sequence ID" value="EKC42248.1"/>
    <property type="molecule type" value="Genomic_DNA"/>
</dbReference>